<proteinExistence type="predicted"/>
<evidence type="ECO:0000313" key="1">
    <source>
        <dbReference type="EMBL" id="ELT88756.1"/>
    </source>
</evidence>
<evidence type="ECO:0000313" key="2">
    <source>
        <dbReference type="EnsemblMetazoa" id="CapteP188874"/>
    </source>
</evidence>
<dbReference type="EMBL" id="KB311722">
    <property type="protein sequence ID" value="ELT88756.1"/>
    <property type="molecule type" value="Genomic_DNA"/>
</dbReference>
<accession>R7TCG7</accession>
<dbReference type="PANTHER" id="PTHR33844:SF1">
    <property type="entry name" value="SULFOTRANSFERASE DOMAIN-CONTAINING PROTEIN"/>
    <property type="match status" value="1"/>
</dbReference>
<reference evidence="1 3" key="2">
    <citation type="journal article" date="2013" name="Nature">
        <title>Insights into bilaterian evolution from three spiralian genomes.</title>
        <authorList>
            <person name="Simakov O."/>
            <person name="Marletaz F."/>
            <person name="Cho S.J."/>
            <person name="Edsinger-Gonzales E."/>
            <person name="Havlak P."/>
            <person name="Hellsten U."/>
            <person name="Kuo D.H."/>
            <person name="Larsson T."/>
            <person name="Lv J."/>
            <person name="Arendt D."/>
            <person name="Savage R."/>
            <person name="Osoegawa K."/>
            <person name="de Jong P."/>
            <person name="Grimwood J."/>
            <person name="Chapman J.A."/>
            <person name="Shapiro H."/>
            <person name="Aerts A."/>
            <person name="Otillar R.P."/>
            <person name="Terry A.Y."/>
            <person name="Boore J.L."/>
            <person name="Grigoriev I.V."/>
            <person name="Lindberg D.R."/>
            <person name="Seaver E.C."/>
            <person name="Weisblat D.A."/>
            <person name="Putnam N.H."/>
            <person name="Rokhsar D.S."/>
        </authorList>
    </citation>
    <scope>NUCLEOTIDE SEQUENCE</scope>
    <source>
        <strain evidence="1 3">I ESC-2004</strain>
    </source>
</reference>
<dbReference type="InterPro" id="IPR027417">
    <property type="entry name" value="P-loop_NTPase"/>
</dbReference>
<reference evidence="3" key="1">
    <citation type="submission" date="2012-12" db="EMBL/GenBank/DDBJ databases">
        <authorList>
            <person name="Hellsten U."/>
            <person name="Grimwood J."/>
            <person name="Chapman J.A."/>
            <person name="Shapiro H."/>
            <person name="Aerts A."/>
            <person name="Otillar R.P."/>
            <person name="Terry A.Y."/>
            <person name="Boore J.L."/>
            <person name="Simakov O."/>
            <person name="Marletaz F."/>
            <person name="Cho S.-J."/>
            <person name="Edsinger-Gonzales E."/>
            <person name="Havlak P."/>
            <person name="Kuo D.-H."/>
            <person name="Larsson T."/>
            <person name="Lv J."/>
            <person name="Arendt D."/>
            <person name="Savage R."/>
            <person name="Osoegawa K."/>
            <person name="de Jong P."/>
            <person name="Lindberg D.R."/>
            <person name="Seaver E.C."/>
            <person name="Weisblat D.A."/>
            <person name="Putnam N.H."/>
            <person name="Grigoriev I.V."/>
            <person name="Rokhsar D.S."/>
        </authorList>
    </citation>
    <scope>NUCLEOTIDE SEQUENCE</scope>
    <source>
        <strain evidence="3">I ESC-2004</strain>
    </source>
</reference>
<dbReference type="EnsemblMetazoa" id="CapteT188874">
    <property type="protein sequence ID" value="CapteP188874"/>
    <property type="gene ID" value="CapteG188874"/>
</dbReference>
<evidence type="ECO:0008006" key="4">
    <source>
        <dbReference type="Google" id="ProtNLM"/>
    </source>
</evidence>
<dbReference type="Proteomes" id="UP000014760">
    <property type="component" value="Unassembled WGS sequence"/>
</dbReference>
<reference evidence="2" key="3">
    <citation type="submission" date="2015-06" db="UniProtKB">
        <authorList>
            <consortium name="EnsemblMetazoa"/>
        </authorList>
    </citation>
    <scope>IDENTIFICATION</scope>
</reference>
<name>R7TCG7_CAPTE</name>
<dbReference type="OrthoDB" id="5912733at2759"/>
<dbReference type="SUPFAM" id="SSF52540">
    <property type="entry name" value="P-loop containing nucleoside triphosphate hydrolases"/>
    <property type="match status" value="1"/>
</dbReference>
<keyword evidence="3" id="KW-1185">Reference proteome</keyword>
<dbReference type="PANTHER" id="PTHR33844">
    <property type="entry name" value="SULFOTRANSFER_1 DOMAIN-CONTAINING PROTEIN"/>
    <property type="match status" value="1"/>
</dbReference>
<gene>
    <name evidence="1" type="ORF">CAPTEDRAFT_188874</name>
</gene>
<dbReference type="HOGENOM" id="CLU_034499_0_0_1"/>
<dbReference type="STRING" id="283909.R7TCG7"/>
<protein>
    <recommendedName>
        <fullName evidence="4">Sulfotransferase domain-containing protein</fullName>
    </recommendedName>
</protein>
<dbReference type="AlphaFoldDB" id="R7TCG7"/>
<organism evidence="1">
    <name type="scientific">Capitella teleta</name>
    <name type="common">Polychaete worm</name>
    <dbReference type="NCBI Taxonomy" id="283909"/>
    <lineage>
        <taxon>Eukaryota</taxon>
        <taxon>Metazoa</taxon>
        <taxon>Spiralia</taxon>
        <taxon>Lophotrochozoa</taxon>
        <taxon>Annelida</taxon>
        <taxon>Polychaeta</taxon>
        <taxon>Sedentaria</taxon>
        <taxon>Scolecida</taxon>
        <taxon>Capitellidae</taxon>
        <taxon>Capitella</taxon>
    </lineage>
</organism>
<dbReference type="EMBL" id="AMQN01015226">
    <property type="status" value="NOT_ANNOTATED_CDS"/>
    <property type="molecule type" value="Genomic_DNA"/>
</dbReference>
<sequence>MACGREERSDCCDSKTKSDKYGECIDESFEYTRNEEENDRTRDAGTEYGGAPYLFEPRTTESVRDLSGAVLFPHSVPEDCVPSCWFSMMPPTCFASLLYTKDSSNCGLYTSLCDVVMFGTTNFTRIMAIRPLDTAKLLIGRATAKGIFLILRFIWNIFQTISWKMFGIQDVSKISNATKSKHVAQALRILAVNKFCFSLLPSLRDFIVLHDEYIDPDYVINNDHVTLFFLDPHRDVAVFGEGRPGQLLWHSDCDSHVTNSLFKNSKRLIVMQMDEFHKVSARLPNPNKPLVILGNTARCGSTLLTQIFECTNKIMSYSEPKPLNNLAVLYKHQGMSADVIQLTRSLVRMYARPLKTMPNPEGCLLKPAGPAFLCAEPICRIYPNTPTFYLYRNMDSIAKSMYKLSYVVPSIRLIYLLCRIHENLVEAICDKCGFPTKGANRTVDNDYCCGVFIGVITANVYKMMRANGGNVHGLVYEDLIQNKESGTRAIFRASGIPMNLVNDALTAFTRDSQRNGIFSRETFARIKPLKYTMEDQRKSNEILAELGYPTIEPYTLEGTLTF</sequence>
<dbReference type="EMBL" id="AMQN01015225">
    <property type="status" value="NOT_ANNOTATED_CDS"/>
    <property type="molecule type" value="Genomic_DNA"/>
</dbReference>
<evidence type="ECO:0000313" key="3">
    <source>
        <dbReference type="Proteomes" id="UP000014760"/>
    </source>
</evidence>
<dbReference type="Gene3D" id="3.40.50.300">
    <property type="entry name" value="P-loop containing nucleotide triphosphate hydrolases"/>
    <property type="match status" value="1"/>
</dbReference>